<reference evidence="1 2" key="1">
    <citation type="journal article" date="2021" name="Elife">
        <title>Chloroplast acquisition without the gene transfer in kleptoplastic sea slugs, Plakobranchus ocellatus.</title>
        <authorList>
            <person name="Maeda T."/>
            <person name="Takahashi S."/>
            <person name="Yoshida T."/>
            <person name="Shimamura S."/>
            <person name="Takaki Y."/>
            <person name="Nagai Y."/>
            <person name="Toyoda A."/>
            <person name="Suzuki Y."/>
            <person name="Arimoto A."/>
            <person name="Ishii H."/>
            <person name="Satoh N."/>
            <person name="Nishiyama T."/>
            <person name="Hasebe M."/>
            <person name="Maruyama T."/>
            <person name="Minagawa J."/>
            <person name="Obokata J."/>
            <person name="Shigenobu S."/>
        </authorList>
    </citation>
    <scope>NUCLEOTIDE SEQUENCE [LARGE SCALE GENOMIC DNA]</scope>
</reference>
<comment type="caution">
    <text evidence="1">The sequence shown here is derived from an EMBL/GenBank/DDBJ whole genome shotgun (WGS) entry which is preliminary data.</text>
</comment>
<evidence type="ECO:0000313" key="1">
    <source>
        <dbReference type="EMBL" id="GFO29754.1"/>
    </source>
</evidence>
<organism evidence="1 2">
    <name type="scientific">Plakobranchus ocellatus</name>
    <dbReference type="NCBI Taxonomy" id="259542"/>
    <lineage>
        <taxon>Eukaryota</taxon>
        <taxon>Metazoa</taxon>
        <taxon>Spiralia</taxon>
        <taxon>Lophotrochozoa</taxon>
        <taxon>Mollusca</taxon>
        <taxon>Gastropoda</taxon>
        <taxon>Heterobranchia</taxon>
        <taxon>Euthyneura</taxon>
        <taxon>Panpulmonata</taxon>
        <taxon>Sacoglossa</taxon>
        <taxon>Placobranchoidea</taxon>
        <taxon>Plakobranchidae</taxon>
        <taxon>Plakobranchus</taxon>
    </lineage>
</organism>
<name>A0AAV4CF32_9GAST</name>
<dbReference type="EMBL" id="BLXT01006199">
    <property type="protein sequence ID" value="GFO29754.1"/>
    <property type="molecule type" value="Genomic_DNA"/>
</dbReference>
<dbReference type="AlphaFoldDB" id="A0AAV4CF32"/>
<evidence type="ECO:0000313" key="2">
    <source>
        <dbReference type="Proteomes" id="UP000735302"/>
    </source>
</evidence>
<accession>A0AAV4CF32</accession>
<keyword evidence="2" id="KW-1185">Reference proteome</keyword>
<protein>
    <submittedName>
        <fullName evidence="1">Uncharacterized protein</fullName>
    </submittedName>
</protein>
<sequence length="108" mass="11992">MRLSWVYASLLYHMVALEKTYLNLSFITLEAFALPTPKPSVETFSKTTTLLFCHIFPVRQFIFSFPQLDFGGKRLENTPSNLHGLCFQCVEPSNGGQSKGGEEGKGGA</sequence>
<proteinExistence type="predicted"/>
<gene>
    <name evidence="1" type="ORF">PoB_005625900</name>
</gene>
<dbReference type="Proteomes" id="UP000735302">
    <property type="component" value="Unassembled WGS sequence"/>
</dbReference>